<evidence type="ECO:0000313" key="1">
    <source>
        <dbReference type="EMBL" id="GAG22243.1"/>
    </source>
</evidence>
<sequence length="54" mass="5854">METCGFCANFKAHKSETGFANGYWLGDGNCSKDGSVTVQGDTCGEFQALRRTEQ</sequence>
<organism evidence="1">
    <name type="scientific">marine sediment metagenome</name>
    <dbReference type="NCBI Taxonomy" id="412755"/>
    <lineage>
        <taxon>unclassified sequences</taxon>
        <taxon>metagenomes</taxon>
        <taxon>ecological metagenomes</taxon>
    </lineage>
</organism>
<accession>X0WCD8</accession>
<gene>
    <name evidence="1" type="ORF">S01H1_60644</name>
</gene>
<name>X0WCD8_9ZZZZ</name>
<comment type="caution">
    <text evidence="1">The sequence shown here is derived from an EMBL/GenBank/DDBJ whole genome shotgun (WGS) entry which is preliminary data.</text>
</comment>
<proteinExistence type="predicted"/>
<dbReference type="AlphaFoldDB" id="X0WCD8"/>
<reference evidence="1" key="1">
    <citation type="journal article" date="2014" name="Front. Microbiol.">
        <title>High frequency of phylogenetically diverse reductive dehalogenase-homologous genes in deep subseafloor sedimentary metagenomes.</title>
        <authorList>
            <person name="Kawai M."/>
            <person name="Futagami T."/>
            <person name="Toyoda A."/>
            <person name="Takaki Y."/>
            <person name="Nishi S."/>
            <person name="Hori S."/>
            <person name="Arai W."/>
            <person name="Tsubouchi T."/>
            <person name="Morono Y."/>
            <person name="Uchiyama I."/>
            <person name="Ito T."/>
            <person name="Fujiyama A."/>
            <person name="Inagaki F."/>
            <person name="Takami H."/>
        </authorList>
    </citation>
    <scope>NUCLEOTIDE SEQUENCE</scope>
    <source>
        <strain evidence="1">Expedition CK06-06</strain>
    </source>
</reference>
<dbReference type="EMBL" id="BARS01039727">
    <property type="protein sequence ID" value="GAG22243.1"/>
    <property type="molecule type" value="Genomic_DNA"/>
</dbReference>
<protein>
    <submittedName>
        <fullName evidence="1">Uncharacterized protein</fullName>
    </submittedName>
</protein>